<protein>
    <submittedName>
        <fullName evidence="8">Recombinase family protein</fullName>
    </submittedName>
</protein>
<evidence type="ECO:0000256" key="5">
    <source>
        <dbReference type="PROSITE-ProRule" id="PRU10137"/>
    </source>
</evidence>
<dbReference type="RefSeq" id="WP_308459982.1">
    <property type="nucleotide sequence ID" value="NZ_JAJEPS010000018.1"/>
</dbReference>
<name>A0AAE3DD05_9FIRM</name>
<reference evidence="8 9" key="1">
    <citation type="submission" date="2021-10" db="EMBL/GenBank/DDBJ databases">
        <title>Anaerobic single-cell dispensing facilitates the cultivation of human gut bacteria.</title>
        <authorList>
            <person name="Afrizal A."/>
        </authorList>
    </citation>
    <scope>NUCLEOTIDE SEQUENCE [LARGE SCALE GENOMIC DNA]</scope>
    <source>
        <strain evidence="8 9">CLA-AA-H276</strain>
    </source>
</reference>
<evidence type="ECO:0000256" key="2">
    <source>
        <dbReference type="ARBA" id="ARBA00023125"/>
    </source>
</evidence>
<dbReference type="GO" id="GO:0000150">
    <property type="term" value="F:DNA strand exchange activity"/>
    <property type="evidence" value="ECO:0007669"/>
    <property type="project" value="InterPro"/>
</dbReference>
<accession>A0AAE3DD05</accession>
<dbReference type="PANTHER" id="PTHR30461">
    <property type="entry name" value="DNA-INVERTASE FROM LAMBDOID PROPHAGE"/>
    <property type="match status" value="1"/>
</dbReference>
<dbReference type="CDD" id="cd00338">
    <property type="entry name" value="Ser_Recombinase"/>
    <property type="match status" value="1"/>
</dbReference>
<dbReference type="Gene3D" id="3.90.1750.20">
    <property type="entry name" value="Putative Large Serine Recombinase, Chain B, Domain 2"/>
    <property type="match status" value="1"/>
</dbReference>
<dbReference type="InterPro" id="IPR006119">
    <property type="entry name" value="Resolv_N"/>
</dbReference>
<gene>
    <name evidence="8" type="ORF">LKD36_14115</name>
</gene>
<dbReference type="AlphaFoldDB" id="A0AAE3DD05"/>
<evidence type="ECO:0000256" key="1">
    <source>
        <dbReference type="ARBA" id="ARBA00022908"/>
    </source>
</evidence>
<dbReference type="EMBL" id="JAJEPS010000018">
    <property type="protein sequence ID" value="MCC2127296.1"/>
    <property type="molecule type" value="Genomic_DNA"/>
</dbReference>
<dbReference type="PROSITE" id="PS51736">
    <property type="entry name" value="RECOMBINASES_3"/>
    <property type="match status" value="1"/>
</dbReference>
<evidence type="ECO:0000256" key="3">
    <source>
        <dbReference type="ARBA" id="ARBA00023172"/>
    </source>
</evidence>
<evidence type="ECO:0000256" key="4">
    <source>
        <dbReference type="PIRSR" id="PIRSR606118-50"/>
    </source>
</evidence>
<feature type="domain" description="Recombinase" evidence="7">
    <location>
        <begin position="159"/>
        <end position="277"/>
    </location>
</feature>
<evidence type="ECO:0000259" key="7">
    <source>
        <dbReference type="PROSITE" id="PS51737"/>
    </source>
</evidence>
<dbReference type="SMART" id="SM00857">
    <property type="entry name" value="Resolvase"/>
    <property type="match status" value="1"/>
</dbReference>
<dbReference type="Pfam" id="PF00239">
    <property type="entry name" value="Resolvase"/>
    <property type="match status" value="1"/>
</dbReference>
<dbReference type="PROSITE" id="PS00397">
    <property type="entry name" value="RECOMBINASES_1"/>
    <property type="match status" value="1"/>
</dbReference>
<dbReference type="InterPro" id="IPR006118">
    <property type="entry name" value="Recombinase_CS"/>
</dbReference>
<dbReference type="Proteomes" id="UP001198220">
    <property type="component" value="Unassembled WGS sequence"/>
</dbReference>
<evidence type="ECO:0000313" key="8">
    <source>
        <dbReference type="EMBL" id="MCC2127296.1"/>
    </source>
</evidence>
<dbReference type="InterPro" id="IPR011109">
    <property type="entry name" value="DNA_bind_recombinase_dom"/>
</dbReference>
<dbReference type="PROSITE" id="PS51737">
    <property type="entry name" value="RECOMBINASE_DNA_BIND"/>
    <property type="match status" value="1"/>
</dbReference>
<keyword evidence="9" id="KW-1185">Reference proteome</keyword>
<dbReference type="InterPro" id="IPR038109">
    <property type="entry name" value="DNA_bind_recomb_sf"/>
</dbReference>
<dbReference type="PANTHER" id="PTHR30461:SF23">
    <property type="entry name" value="DNA RECOMBINASE-RELATED"/>
    <property type="match status" value="1"/>
</dbReference>
<dbReference type="InterPro" id="IPR050639">
    <property type="entry name" value="SSR_resolvase"/>
</dbReference>
<sequence length="277" mass="31460">MNAAAYIRVSTDDQIEFSPASQLNQIHIYAENHQLLLLDSHIYMDEGISGRTAARRPAFLKMISAARETPRPFDVILVWKYSRFARSRQDSIFYKSLLRRECGINVISITEPLSDDPTSILMEALLEAMDEYYSVNLGQEVRRGMQEKFKRGGVVSIPPFGYQVVEGHFIPDQAKAPYVSMIYQQFLAGSTCPEIARMLNTRGICTSRGNPFDSRAIRYILSNPFYIGILRRQAHPSSAHDHFYETVEMTYAQGTQPLLISPVLFEQVQIKLKNPAG</sequence>
<organism evidence="8 9">
    <name type="scientific">Hominiventricola filiformis</name>
    <dbReference type="NCBI Taxonomy" id="2885352"/>
    <lineage>
        <taxon>Bacteria</taxon>
        <taxon>Bacillati</taxon>
        <taxon>Bacillota</taxon>
        <taxon>Clostridia</taxon>
        <taxon>Lachnospirales</taxon>
        <taxon>Lachnospiraceae</taxon>
        <taxon>Hominiventricola</taxon>
    </lineage>
</organism>
<dbReference type="InterPro" id="IPR036162">
    <property type="entry name" value="Resolvase-like_N_sf"/>
</dbReference>
<dbReference type="GO" id="GO:0015074">
    <property type="term" value="P:DNA integration"/>
    <property type="evidence" value="ECO:0007669"/>
    <property type="project" value="UniProtKB-KW"/>
</dbReference>
<dbReference type="Pfam" id="PF07508">
    <property type="entry name" value="Recombinase"/>
    <property type="match status" value="1"/>
</dbReference>
<keyword evidence="2" id="KW-0238">DNA-binding</keyword>
<keyword evidence="1" id="KW-0229">DNA integration</keyword>
<dbReference type="SUPFAM" id="SSF53041">
    <property type="entry name" value="Resolvase-like"/>
    <property type="match status" value="1"/>
</dbReference>
<feature type="active site" description="O-(5'-phospho-DNA)-serine intermediate" evidence="4 5">
    <location>
        <position position="10"/>
    </location>
</feature>
<proteinExistence type="predicted"/>
<feature type="domain" description="Resolvase/invertase-type recombinase catalytic" evidence="6">
    <location>
        <begin position="2"/>
        <end position="152"/>
    </location>
</feature>
<evidence type="ECO:0000259" key="6">
    <source>
        <dbReference type="PROSITE" id="PS51736"/>
    </source>
</evidence>
<keyword evidence="3" id="KW-0233">DNA recombination</keyword>
<comment type="caution">
    <text evidence="8">The sequence shown here is derived from an EMBL/GenBank/DDBJ whole genome shotgun (WGS) entry which is preliminary data.</text>
</comment>
<evidence type="ECO:0000313" key="9">
    <source>
        <dbReference type="Proteomes" id="UP001198220"/>
    </source>
</evidence>
<dbReference type="GO" id="GO:0003677">
    <property type="term" value="F:DNA binding"/>
    <property type="evidence" value="ECO:0007669"/>
    <property type="project" value="UniProtKB-KW"/>
</dbReference>
<dbReference type="Gene3D" id="3.40.50.1390">
    <property type="entry name" value="Resolvase, N-terminal catalytic domain"/>
    <property type="match status" value="1"/>
</dbReference>